<keyword evidence="7 12" id="KW-0816">Tricarboxylic acid cycle</keyword>
<keyword evidence="17" id="KW-1185">Reference proteome</keyword>
<dbReference type="EC" id="2.3.1.61" evidence="5 12"/>
<dbReference type="SUPFAM" id="SSF52777">
    <property type="entry name" value="CoA-dependent acyltransferases"/>
    <property type="match status" value="1"/>
</dbReference>
<comment type="catalytic activity">
    <reaction evidence="11 12">
        <text>N(6)-[(R)-dihydrolipoyl]-L-lysyl-[protein] + succinyl-CoA = N(6)-[(R)-S(8)-succinyldihydrolipoyl]-L-lysyl-[protein] + CoA</text>
        <dbReference type="Rhea" id="RHEA:15213"/>
        <dbReference type="Rhea" id="RHEA-COMP:10475"/>
        <dbReference type="Rhea" id="RHEA-COMP:20092"/>
        <dbReference type="ChEBI" id="CHEBI:57287"/>
        <dbReference type="ChEBI" id="CHEBI:57292"/>
        <dbReference type="ChEBI" id="CHEBI:83100"/>
        <dbReference type="ChEBI" id="CHEBI:83120"/>
        <dbReference type="EC" id="2.3.1.61"/>
    </reaction>
</comment>
<dbReference type="Pfam" id="PF00198">
    <property type="entry name" value="2-oxoacid_dh"/>
    <property type="match status" value="1"/>
</dbReference>
<dbReference type="CDD" id="cd06849">
    <property type="entry name" value="lipoyl_domain"/>
    <property type="match status" value="1"/>
</dbReference>
<evidence type="ECO:0000256" key="8">
    <source>
        <dbReference type="ARBA" id="ARBA00022679"/>
    </source>
</evidence>
<dbReference type="FunFam" id="3.30.559.10:FF:000007">
    <property type="entry name" value="Dihydrolipoamide acetyltransferase component of pyruvate dehydrogenase complex"/>
    <property type="match status" value="1"/>
</dbReference>
<dbReference type="InterPro" id="IPR011053">
    <property type="entry name" value="Single_hybrid_motif"/>
</dbReference>
<protein>
    <recommendedName>
        <fullName evidence="6 12">Dihydrolipoyllysine-residue succinyltransferase component of 2-oxoglutarate dehydrogenase complex</fullName>
        <ecNumber evidence="5 12">2.3.1.61</ecNumber>
    </recommendedName>
    <alternativeName>
        <fullName evidence="12">2-oxoglutarate dehydrogenase complex component E2</fullName>
    </alternativeName>
</protein>
<feature type="compositionally biased region" description="Low complexity" evidence="13">
    <location>
        <begin position="83"/>
        <end position="107"/>
    </location>
</feature>
<evidence type="ECO:0000256" key="11">
    <source>
        <dbReference type="ARBA" id="ARBA00052761"/>
    </source>
</evidence>
<dbReference type="Pfam" id="PF00364">
    <property type="entry name" value="Biotin_lipoyl"/>
    <property type="match status" value="1"/>
</dbReference>
<dbReference type="EMBL" id="JABCRE010000002">
    <property type="protein sequence ID" value="NMW31746.1"/>
    <property type="molecule type" value="Genomic_DNA"/>
</dbReference>
<dbReference type="InterPro" id="IPR001078">
    <property type="entry name" value="2-oxoacid_DH_actylTfrase"/>
</dbReference>
<dbReference type="RefSeq" id="WP_170011511.1">
    <property type="nucleotide sequence ID" value="NZ_JABCRE010000002.1"/>
</dbReference>
<evidence type="ECO:0000256" key="12">
    <source>
        <dbReference type="RuleBase" id="RU361138"/>
    </source>
</evidence>
<dbReference type="PROSITE" id="PS51826">
    <property type="entry name" value="PSBD"/>
    <property type="match status" value="1"/>
</dbReference>
<dbReference type="NCBIfam" id="TIGR01347">
    <property type="entry name" value="sucB"/>
    <property type="match status" value="1"/>
</dbReference>
<dbReference type="GO" id="GO:0004149">
    <property type="term" value="F:dihydrolipoyllysine-residue succinyltransferase activity"/>
    <property type="evidence" value="ECO:0007669"/>
    <property type="project" value="UniProtKB-UniRule"/>
</dbReference>
<evidence type="ECO:0000256" key="4">
    <source>
        <dbReference type="ARBA" id="ARBA00011666"/>
    </source>
</evidence>
<dbReference type="SUPFAM" id="SSF47005">
    <property type="entry name" value="Peripheral subunit-binding domain of 2-oxo acid dehydrogenase complex"/>
    <property type="match status" value="1"/>
</dbReference>
<dbReference type="SUPFAM" id="SSF51230">
    <property type="entry name" value="Single hybrid motif"/>
    <property type="match status" value="1"/>
</dbReference>
<dbReference type="PROSITE" id="PS00189">
    <property type="entry name" value="LIPOYL"/>
    <property type="match status" value="1"/>
</dbReference>
<dbReference type="InterPro" id="IPR036625">
    <property type="entry name" value="E3-bd_dom_sf"/>
</dbReference>
<comment type="function">
    <text evidence="1 12">E2 component of the 2-oxoglutarate dehydrogenase (OGDH) complex which catalyzes the second step in the conversion of 2-oxoglutarate to succinyl-CoA and CO(2).</text>
</comment>
<dbReference type="Gene3D" id="2.40.50.100">
    <property type="match status" value="1"/>
</dbReference>
<evidence type="ECO:0000256" key="3">
    <source>
        <dbReference type="ARBA" id="ARBA00007317"/>
    </source>
</evidence>
<evidence type="ECO:0000313" key="16">
    <source>
        <dbReference type="EMBL" id="NMW31746.1"/>
    </source>
</evidence>
<feature type="compositionally biased region" description="Low complexity" evidence="13">
    <location>
        <begin position="151"/>
        <end position="182"/>
    </location>
</feature>
<name>A0A848QQF1_9SPHN</name>
<evidence type="ECO:0000259" key="15">
    <source>
        <dbReference type="PROSITE" id="PS51826"/>
    </source>
</evidence>
<keyword evidence="8 12" id="KW-0808">Transferase</keyword>
<dbReference type="UniPathway" id="UPA00868">
    <property type="reaction ID" value="UER00840"/>
</dbReference>
<comment type="cofactor">
    <cofactor evidence="12">
        <name>(R)-lipoate</name>
        <dbReference type="ChEBI" id="CHEBI:83088"/>
    </cofactor>
    <text evidence="12">Binds 1 lipoyl cofactor covalently.</text>
</comment>
<dbReference type="GO" id="GO:0005829">
    <property type="term" value="C:cytosol"/>
    <property type="evidence" value="ECO:0007669"/>
    <property type="project" value="TreeGrafter"/>
</dbReference>
<evidence type="ECO:0000256" key="6">
    <source>
        <dbReference type="ARBA" id="ARBA00019511"/>
    </source>
</evidence>
<accession>A0A848QQF1</accession>
<dbReference type="InterPro" id="IPR050537">
    <property type="entry name" value="2-oxoacid_dehydrogenase"/>
</dbReference>
<dbReference type="PANTHER" id="PTHR43416">
    <property type="entry name" value="DIHYDROLIPOYLLYSINE-RESIDUE SUCCINYLTRANSFERASE COMPONENT OF 2-OXOGLUTARATE DEHYDROGENASE COMPLEX, MITOCHONDRIAL-RELATED"/>
    <property type="match status" value="1"/>
</dbReference>
<dbReference type="PANTHER" id="PTHR43416:SF5">
    <property type="entry name" value="DIHYDROLIPOYLLYSINE-RESIDUE SUCCINYLTRANSFERASE COMPONENT OF 2-OXOGLUTARATE DEHYDROGENASE COMPLEX, MITOCHONDRIAL"/>
    <property type="match status" value="1"/>
</dbReference>
<comment type="caution">
    <text evidence="16">The sequence shown here is derived from an EMBL/GenBank/DDBJ whole genome shotgun (WGS) entry which is preliminary data.</text>
</comment>
<dbReference type="GO" id="GO:0033512">
    <property type="term" value="P:L-lysine catabolic process to acetyl-CoA via saccharopine"/>
    <property type="evidence" value="ECO:0007669"/>
    <property type="project" value="UniProtKB-UniRule"/>
</dbReference>
<proteinExistence type="inferred from homology"/>
<evidence type="ECO:0000256" key="1">
    <source>
        <dbReference type="ARBA" id="ARBA00004052"/>
    </source>
</evidence>
<feature type="region of interest" description="Disordered" evidence="13">
    <location>
        <begin position="151"/>
        <end position="187"/>
    </location>
</feature>
<feature type="domain" description="Peripheral subunit-binding (PSBD)" evidence="15">
    <location>
        <begin position="112"/>
        <end position="149"/>
    </location>
</feature>
<feature type="domain" description="Lipoyl-binding" evidence="14">
    <location>
        <begin position="2"/>
        <end position="77"/>
    </location>
</feature>
<dbReference type="GO" id="GO:0045252">
    <property type="term" value="C:oxoglutarate dehydrogenase complex"/>
    <property type="evidence" value="ECO:0007669"/>
    <property type="project" value="UniProtKB-UniRule"/>
</dbReference>
<comment type="pathway">
    <text evidence="2 12">Amino-acid degradation; L-lysine degradation via saccharopine pathway; glutaryl-CoA from L-lysine: step 6/6.</text>
</comment>
<dbReference type="PROSITE" id="PS50968">
    <property type="entry name" value="BIOTINYL_LIPOYL"/>
    <property type="match status" value="1"/>
</dbReference>
<dbReference type="InterPro" id="IPR000089">
    <property type="entry name" value="Biotin_lipoyl"/>
</dbReference>
<reference evidence="16 17" key="1">
    <citation type="submission" date="2020-04" db="EMBL/GenBank/DDBJ databases">
        <authorList>
            <person name="Liu A."/>
        </authorList>
    </citation>
    <scope>NUCLEOTIDE SEQUENCE [LARGE SCALE GENOMIC DNA]</scope>
    <source>
        <strain evidence="16 17">RZ02</strain>
    </source>
</reference>
<dbReference type="AlphaFoldDB" id="A0A848QQF1"/>
<comment type="similarity">
    <text evidence="3 12">Belongs to the 2-oxoacid dehydrogenase family.</text>
</comment>
<keyword evidence="9 12" id="KW-0450">Lipoyl</keyword>
<dbReference type="InterPro" id="IPR006255">
    <property type="entry name" value="SucB"/>
</dbReference>
<evidence type="ECO:0000256" key="9">
    <source>
        <dbReference type="ARBA" id="ARBA00022823"/>
    </source>
</evidence>
<keyword evidence="10 12" id="KW-0012">Acyltransferase</keyword>
<sequence length="414" mass="43109">MATEITVPALGESVTEGTIGEWLKQPGDAVAVDEPIASLETDKVAIEVPSSVAGVMSAHKAEVGDTVEVGAVIAIIEAGGSAAAAPATPEPAAKTAASASTTTESSSDVSQTLSPAVRRAVLEHGIDPSTVKGTGKDGRLTKEDVIAAAKAKGDTPAPAPAAASASAAPAQAAAPTSAPAGTRNTERVRMTRLRQTIAKRLKGAQDTAALLTTFNDVDMTAVIEARAKYKDLFAKKHDIKLGFMGFFAKAAHLALKDVPSVNAQIDGDEIVYHDYVDISVAVSAPNGLVVPVVRDVDKKGFAQIEKDIADFGRRARDGSLTMDDMSGGTFTISNGGVFGSLMSTPIINPPQSAVLGLHRIEDRPVVVDGEVVVRPMMYIALSYDHRLIDGREAVTALKIIKDAIEDPTRMLIDL</sequence>
<dbReference type="InterPro" id="IPR003016">
    <property type="entry name" value="2-oxoA_DH_lipoyl-BS"/>
</dbReference>
<evidence type="ECO:0000256" key="2">
    <source>
        <dbReference type="ARBA" id="ARBA00005145"/>
    </source>
</evidence>
<comment type="subunit">
    <text evidence="4">Forms a 24-polypeptide structural core with octahedral symmetry. Part of the 2-oxoglutarate dehydrogenase (OGDH) complex composed of E1 (2-oxoglutarate dehydrogenase), E2 (dihydrolipoamide succinyltransferase) and E3 (dihydrolipoamide dehydrogenase); the complex contains multiple copies of the three enzymatic components (E1, E2 and E3).</text>
</comment>
<dbReference type="Proteomes" id="UP000561181">
    <property type="component" value="Unassembled WGS sequence"/>
</dbReference>
<dbReference type="NCBIfam" id="NF004309">
    <property type="entry name" value="PRK05704.1"/>
    <property type="match status" value="1"/>
</dbReference>
<evidence type="ECO:0000256" key="10">
    <source>
        <dbReference type="ARBA" id="ARBA00023315"/>
    </source>
</evidence>
<evidence type="ECO:0000313" key="17">
    <source>
        <dbReference type="Proteomes" id="UP000561181"/>
    </source>
</evidence>
<evidence type="ECO:0000256" key="5">
    <source>
        <dbReference type="ARBA" id="ARBA00012945"/>
    </source>
</evidence>
<dbReference type="Pfam" id="PF02817">
    <property type="entry name" value="E3_binding"/>
    <property type="match status" value="1"/>
</dbReference>
<evidence type="ECO:0000259" key="14">
    <source>
        <dbReference type="PROSITE" id="PS50968"/>
    </source>
</evidence>
<dbReference type="InterPro" id="IPR004167">
    <property type="entry name" value="PSBD"/>
</dbReference>
<feature type="region of interest" description="Disordered" evidence="13">
    <location>
        <begin position="83"/>
        <end position="113"/>
    </location>
</feature>
<gene>
    <name evidence="16" type="primary">odhB</name>
    <name evidence="16" type="ORF">HKD42_06705</name>
</gene>
<dbReference type="InterPro" id="IPR023213">
    <property type="entry name" value="CAT-like_dom_sf"/>
</dbReference>
<dbReference type="Gene3D" id="3.30.559.10">
    <property type="entry name" value="Chloramphenicol acetyltransferase-like domain"/>
    <property type="match status" value="1"/>
</dbReference>
<organism evidence="16 17">
    <name type="scientific">Pontixanthobacter rizhaonensis</name>
    <dbReference type="NCBI Taxonomy" id="2730337"/>
    <lineage>
        <taxon>Bacteria</taxon>
        <taxon>Pseudomonadati</taxon>
        <taxon>Pseudomonadota</taxon>
        <taxon>Alphaproteobacteria</taxon>
        <taxon>Sphingomonadales</taxon>
        <taxon>Erythrobacteraceae</taxon>
        <taxon>Pontixanthobacter</taxon>
    </lineage>
</organism>
<dbReference type="Gene3D" id="4.10.320.10">
    <property type="entry name" value="E3-binding domain"/>
    <property type="match status" value="1"/>
</dbReference>
<evidence type="ECO:0000256" key="13">
    <source>
        <dbReference type="SAM" id="MobiDB-lite"/>
    </source>
</evidence>
<dbReference type="GO" id="GO:0006099">
    <property type="term" value="P:tricarboxylic acid cycle"/>
    <property type="evidence" value="ECO:0007669"/>
    <property type="project" value="UniProtKB-UniRule"/>
</dbReference>
<evidence type="ECO:0000256" key="7">
    <source>
        <dbReference type="ARBA" id="ARBA00022532"/>
    </source>
</evidence>